<evidence type="ECO:0008006" key="3">
    <source>
        <dbReference type="Google" id="ProtNLM"/>
    </source>
</evidence>
<dbReference type="Gene3D" id="2.40.160.10">
    <property type="entry name" value="Porin"/>
    <property type="match status" value="1"/>
</dbReference>
<keyword evidence="2" id="KW-1185">Reference proteome</keyword>
<gene>
    <name evidence="1" type="ORF">I9W95_04405</name>
</gene>
<protein>
    <recommendedName>
        <fullName evidence="3">Phosphate-selective porin O and P</fullName>
    </recommendedName>
</protein>
<name>A0ABS7ZMC3_9GAMM</name>
<accession>A0ABS7ZMC3</accession>
<dbReference type="InterPro" id="IPR010870">
    <property type="entry name" value="Porin_O/P"/>
</dbReference>
<proteinExistence type="predicted"/>
<dbReference type="Pfam" id="PF07396">
    <property type="entry name" value="Porin_O_P"/>
    <property type="match status" value="1"/>
</dbReference>
<reference evidence="1 2" key="1">
    <citation type="submission" date="2020-12" db="EMBL/GenBank/DDBJ databases">
        <title>Novel Thalassolituus-related marine hydrocarbonoclastic bacteria mediated algae-derived hydrocarbons mineralization in twilight zone of the northern South China Sea.</title>
        <authorList>
            <person name="Dong C."/>
        </authorList>
    </citation>
    <scope>NUCLEOTIDE SEQUENCE [LARGE SCALE GENOMIC DNA]</scope>
    <source>
        <strain evidence="1 2">IMCC1826</strain>
    </source>
</reference>
<dbReference type="InterPro" id="IPR023614">
    <property type="entry name" value="Porin_dom_sf"/>
</dbReference>
<dbReference type="EMBL" id="JAEDAH010000020">
    <property type="protein sequence ID" value="MCA6062845.1"/>
    <property type="molecule type" value="Genomic_DNA"/>
</dbReference>
<organism evidence="1 2">
    <name type="scientific">Thalassolituus marinus</name>
    <dbReference type="NCBI Taxonomy" id="671053"/>
    <lineage>
        <taxon>Bacteria</taxon>
        <taxon>Pseudomonadati</taxon>
        <taxon>Pseudomonadota</taxon>
        <taxon>Gammaproteobacteria</taxon>
        <taxon>Oceanospirillales</taxon>
        <taxon>Oceanospirillaceae</taxon>
        <taxon>Thalassolituus</taxon>
    </lineage>
</organism>
<sequence>MKIRKIILPVCLTLTGLTLTSFTPESTAEDVKFSGYLLADADYFDEFYSKADADDAATDSSWHSEIRALKVSARWKHENLRFKGQYKWQSGGGEWGDLLISYRTDAVNVFAGRSEPATSQEANMSYKQLPVIERSLPVRAFAAGQSDIAGIDWRRSEQQLQLALFRNDDDHIGVQLRFSQQALSDSLLWAVAAEQRDLQGDNYQIKTRAAAHLSDKVIRSPRFYADQQNLLQADIALINDLGWFSAEYWLTSTTAVSGDEFTLHGSYWQWVYNTRQSYRIADFETGSRRKQLTGSWDYVVRVEWLDLQDQGYGARASNWLAGVNYHPYKNLSLMANLIHNQAAGQLVSSAADAEQASGNALSLRLRYLF</sequence>
<evidence type="ECO:0000313" key="1">
    <source>
        <dbReference type="EMBL" id="MCA6062845.1"/>
    </source>
</evidence>
<dbReference type="Proteomes" id="UP000714380">
    <property type="component" value="Unassembled WGS sequence"/>
</dbReference>
<dbReference type="RefSeq" id="WP_225672257.1">
    <property type="nucleotide sequence ID" value="NZ_JAEDAH010000020.1"/>
</dbReference>
<comment type="caution">
    <text evidence="1">The sequence shown here is derived from an EMBL/GenBank/DDBJ whole genome shotgun (WGS) entry which is preliminary data.</text>
</comment>
<evidence type="ECO:0000313" key="2">
    <source>
        <dbReference type="Proteomes" id="UP000714380"/>
    </source>
</evidence>